<dbReference type="OrthoDB" id="5493262at2"/>
<gene>
    <name evidence="1" type="ORF">ET471_03905</name>
</gene>
<organism evidence="1 2">
    <name type="scientific">Xylanimonas protaetiae</name>
    <dbReference type="NCBI Taxonomy" id="2509457"/>
    <lineage>
        <taxon>Bacteria</taxon>
        <taxon>Bacillati</taxon>
        <taxon>Actinomycetota</taxon>
        <taxon>Actinomycetes</taxon>
        <taxon>Micrococcales</taxon>
        <taxon>Promicromonosporaceae</taxon>
        <taxon>Xylanimonas</taxon>
    </lineage>
</organism>
<evidence type="ECO:0000313" key="2">
    <source>
        <dbReference type="Proteomes" id="UP000292118"/>
    </source>
</evidence>
<protein>
    <submittedName>
        <fullName evidence="1">DUF1684 domain-containing protein</fullName>
    </submittedName>
</protein>
<dbReference type="Pfam" id="PF07920">
    <property type="entry name" value="DUF1684"/>
    <property type="match status" value="1"/>
</dbReference>
<dbReference type="AlphaFoldDB" id="A0A4P6F263"/>
<accession>A0A4P6F263</accession>
<dbReference type="InterPro" id="IPR012467">
    <property type="entry name" value="DUF1684"/>
</dbReference>
<dbReference type="KEGG" id="xya:ET471_03905"/>
<dbReference type="Proteomes" id="UP000292118">
    <property type="component" value="Chromosome"/>
</dbReference>
<name>A0A4P6F263_9MICO</name>
<dbReference type="RefSeq" id="WP_129186686.1">
    <property type="nucleotide sequence ID" value="NZ_CP035493.1"/>
</dbReference>
<dbReference type="PANTHER" id="PTHR41913:SF1">
    <property type="entry name" value="DUF1684 DOMAIN-CONTAINING PROTEIN"/>
    <property type="match status" value="1"/>
</dbReference>
<keyword evidence="2" id="KW-1185">Reference proteome</keyword>
<proteinExistence type="predicted"/>
<dbReference type="EMBL" id="CP035493">
    <property type="protein sequence ID" value="QAY69286.1"/>
    <property type="molecule type" value="Genomic_DNA"/>
</dbReference>
<evidence type="ECO:0000313" key="1">
    <source>
        <dbReference type="EMBL" id="QAY69286.1"/>
    </source>
</evidence>
<dbReference type="PANTHER" id="PTHR41913">
    <property type="entry name" value="DUF1684 DOMAIN-CONTAINING PROTEIN"/>
    <property type="match status" value="1"/>
</dbReference>
<reference evidence="1 2" key="1">
    <citation type="submission" date="2019-01" db="EMBL/GenBank/DDBJ databases">
        <title>Genome sequencing of strain FW10M-9.</title>
        <authorList>
            <person name="Heo J."/>
            <person name="Kim S.-J."/>
            <person name="Kim J.-S."/>
            <person name="Hong S.-B."/>
            <person name="Kwon S.-W."/>
        </authorList>
    </citation>
    <scope>NUCLEOTIDE SEQUENCE [LARGE SCALE GENOMIC DNA]</scope>
    <source>
        <strain evidence="1 2">FW10M-9</strain>
    </source>
</reference>
<sequence length="293" mass="30943">MTAPTTEVTPVGTRTAQRWAAWHAERERDLATPHGWLSLVAYHWLPAEPSRLPGLPGLWWADADGARTRPGSAPDEHGSLHADDVVDGSADAVVAEGASRILGTFLPAGRSPLDADPGATAEVAVELVRRTGRYAVRVRDPHAPALLGFAGVPVFGHDDAWVLDATVRLFAEPRAETVGAARIGLVHRTQVVGEVDLPYPGDPARTVTLALTGKPGGATLLLFSDEAAGVAPWRVLWLDLPETLAPGAEGTVRVDLNRTINLPYAFSDHGTCPAPVPGNHVPFAVTAGEKAPR</sequence>